<accession>A0ACC2H7B8</accession>
<dbReference type="EMBL" id="CM055732">
    <property type="protein sequence ID" value="KAJ8011807.1"/>
    <property type="molecule type" value="Genomic_DNA"/>
</dbReference>
<reference evidence="1" key="1">
    <citation type="submission" date="2021-05" db="EMBL/GenBank/DDBJ databases">
        <authorList>
            <person name="Pan Q."/>
            <person name="Jouanno E."/>
            <person name="Zahm M."/>
            <person name="Klopp C."/>
            <person name="Cabau C."/>
            <person name="Louis A."/>
            <person name="Berthelot C."/>
            <person name="Parey E."/>
            <person name="Roest Crollius H."/>
            <person name="Montfort J."/>
            <person name="Robinson-Rechavi M."/>
            <person name="Bouchez O."/>
            <person name="Lampietro C."/>
            <person name="Lopez Roques C."/>
            <person name="Donnadieu C."/>
            <person name="Postlethwait J."/>
            <person name="Bobe J."/>
            <person name="Dillon D."/>
            <person name="Chandos A."/>
            <person name="von Hippel F."/>
            <person name="Guiguen Y."/>
        </authorList>
    </citation>
    <scope>NUCLEOTIDE SEQUENCE</scope>
    <source>
        <strain evidence="1">YG-Jan2019</strain>
    </source>
</reference>
<evidence type="ECO:0000313" key="1">
    <source>
        <dbReference type="EMBL" id="KAJ8011807.1"/>
    </source>
</evidence>
<evidence type="ECO:0000313" key="2">
    <source>
        <dbReference type="Proteomes" id="UP001157502"/>
    </source>
</evidence>
<sequence>MGNPQSNGGFSLRCCPHEMTTIVILCHECSLVMWGRQHLDIDQTLVTYSLNVLLPERQGLHVQMSSACGMG</sequence>
<gene>
    <name evidence="1" type="ORF">DPEC_G00062080</name>
</gene>
<keyword evidence="2" id="KW-1185">Reference proteome</keyword>
<dbReference type="Proteomes" id="UP001157502">
    <property type="component" value="Chromosome 5"/>
</dbReference>
<name>A0ACC2H7B8_DALPE</name>
<protein>
    <submittedName>
        <fullName evidence="1">Uncharacterized protein</fullName>
    </submittedName>
</protein>
<proteinExistence type="predicted"/>
<organism evidence="1 2">
    <name type="scientific">Dallia pectoralis</name>
    <name type="common">Alaska blackfish</name>
    <dbReference type="NCBI Taxonomy" id="75939"/>
    <lineage>
        <taxon>Eukaryota</taxon>
        <taxon>Metazoa</taxon>
        <taxon>Chordata</taxon>
        <taxon>Craniata</taxon>
        <taxon>Vertebrata</taxon>
        <taxon>Euteleostomi</taxon>
        <taxon>Actinopterygii</taxon>
        <taxon>Neopterygii</taxon>
        <taxon>Teleostei</taxon>
        <taxon>Protacanthopterygii</taxon>
        <taxon>Esociformes</taxon>
        <taxon>Umbridae</taxon>
        <taxon>Dallia</taxon>
    </lineage>
</organism>
<comment type="caution">
    <text evidence="1">The sequence shown here is derived from an EMBL/GenBank/DDBJ whole genome shotgun (WGS) entry which is preliminary data.</text>
</comment>